<reference evidence="2" key="1">
    <citation type="submission" date="2014-09" db="EMBL/GenBank/DDBJ databases">
        <authorList>
            <person name="Magalhaes I.L.F."/>
            <person name="Oliveira U."/>
            <person name="Santos F.R."/>
            <person name="Vidigal T.H.D.A."/>
            <person name="Brescovit A.D."/>
            <person name="Santos A.J."/>
        </authorList>
    </citation>
    <scope>NUCLEOTIDE SEQUENCE</scope>
    <source>
        <tissue evidence="2">Shoot tissue taken approximately 20 cm above the soil surface</tissue>
    </source>
</reference>
<keyword evidence="1" id="KW-0472">Membrane</keyword>
<evidence type="ECO:0000256" key="1">
    <source>
        <dbReference type="SAM" id="Phobius"/>
    </source>
</evidence>
<proteinExistence type="predicted"/>
<organism evidence="2">
    <name type="scientific">Arundo donax</name>
    <name type="common">Giant reed</name>
    <name type="synonym">Donax arundinaceus</name>
    <dbReference type="NCBI Taxonomy" id="35708"/>
    <lineage>
        <taxon>Eukaryota</taxon>
        <taxon>Viridiplantae</taxon>
        <taxon>Streptophyta</taxon>
        <taxon>Embryophyta</taxon>
        <taxon>Tracheophyta</taxon>
        <taxon>Spermatophyta</taxon>
        <taxon>Magnoliopsida</taxon>
        <taxon>Liliopsida</taxon>
        <taxon>Poales</taxon>
        <taxon>Poaceae</taxon>
        <taxon>PACMAD clade</taxon>
        <taxon>Arundinoideae</taxon>
        <taxon>Arundineae</taxon>
        <taxon>Arundo</taxon>
    </lineage>
</organism>
<evidence type="ECO:0000313" key="2">
    <source>
        <dbReference type="EMBL" id="JAD86048.1"/>
    </source>
</evidence>
<keyword evidence="1" id="KW-1133">Transmembrane helix</keyword>
<keyword evidence="1" id="KW-0812">Transmembrane</keyword>
<sequence>MLVTVFYLLAFTQILPSILFLFKLSCHYLC</sequence>
<accession>A0A0A9DH91</accession>
<reference evidence="2" key="2">
    <citation type="journal article" date="2015" name="Data Brief">
        <title>Shoot transcriptome of the giant reed, Arundo donax.</title>
        <authorList>
            <person name="Barrero R.A."/>
            <person name="Guerrero F.D."/>
            <person name="Moolhuijzen P."/>
            <person name="Goolsby J.A."/>
            <person name="Tidwell J."/>
            <person name="Bellgard S.E."/>
            <person name="Bellgard M.I."/>
        </authorList>
    </citation>
    <scope>NUCLEOTIDE SEQUENCE</scope>
    <source>
        <tissue evidence="2">Shoot tissue taken approximately 20 cm above the soil surface</tissue>
    </source>
</reference>
<protein>
    <submittedName>
        <fullName evidence="2">Uncharacterized protein</fullName>
    </submittedName>
</protein>
<dbReference type="AlphaFoldDB" id="A0A0A9DH91"/>
<feature type="transmembrane region" description="Helical" evidence="1">
    <location>
        <begin position="6"/>
        <end position="24"/>
    </location>
</feature>
<dbReference type="EMBL" id="GBRH01211847">
    <property type="protein sequence ID" value="JAD86048.1"/>
    <property type="molecule type" value="Transcribed_RNA"/>
</dbReference>
<name>A0A0A9DH91_ARUDO</name>